<name>A0A6C0JM72_9ZZZZ</name>
<feature type="region of interest" description="Disordered" evidence="1">
    <location>
        <begin position="71"/>
        <end position="91"/>
    </location>
</feature>
<sequence length="112" mass="12987">MNNIYAFIYIIIAKMEICKRICGFFETCFRKKCSPQSNCLDDTIHKTRYVELDESTNIELPIVTDLEKDGENDVENDFEKNSEIETRPSELSDISEQLELVVKALEALEDKD</sequence>
<proteinExistence type="predicted"/>
<reference evidence="2" key="1">
    <citation type="journal article" date="2020" name="Nature">
        <title>Giant virus diversity and host interactions through global metagenomics.</title>
        <authorList>
            <person name="Schulz F."/>
            <person name="Roux S."/>
            <person name="Paez-Espino D."/>
            <person name="Jungbluth S."/>
            <person name="Walsh D.A."/>
            <person name="Denef V.J."/>
            <person name="McMahon K.D."/>
            <person name="Konstantinidis K.T."/>
            <person name="Eloe-Fadrosh E.A."/>
            <person name="Kyrpides N.C."/>
            <person name="Woyke T."/>
        </authorList>
    </citation>
    <scope>NUCLEOTIDE SEQUENCE</scope>
    <source>
        <strain evidence="2">GVMAG-M-3300027708-5</strain>
    </source>
</reference>
<evidence type="ECO:0000256" key="1">
    <source>
        <dbReference type="SAM" id="MobiDB-lite"/>
    </source>
</evidence>
<dbReference type="EMBL" id="MN740404">
    <property type="protein sequence ID" value="QHU04754.1"/>
    <property type="molecule type" value="Genomic_DNA"/>
</dbReference>
<organism evidence="2">
    <name type="scientific">viral metagenome</name>
    <dbReference type="NCBI Taxonomy" id="1070528"/>
    <lineage>
        <taxon>unclassified sequences</taxon>
        <taxon>metagenomes</taxon>
        <taxon>organismal metagenomes</taxon>
    </lineage>
</organism>
<feature type="compositionally biased region" description="Basic and acidic residues" evidence="1">
    <location>
        <begin position="71"/>
        <end position="90"/>
    </location>
</feature>
<dbReference type="AlphaFoldDB" id="A0A6C0JM72"/>
<evidence type="ECO:0000313" key="2">
    <source>
        <dbReference type="EMBL" id="QHU04754.1"/>
    </source>
</evidence>
<protein>
    <submittedName>
        <fullName evidence="2">Uncharacterized protein</fullName>
    </submittedName>
</protein>
<accession>A0A6C0JM72</accession>